<gene>
    <name evidence="1" type="ORF">BVC80_8855g26</name>
</gene>
<keyword evidence="2" id="KW-1185">Reference proteome</keyword>
<dbReference type="InParanoid" id="A0A200PY50"/>
<comment type="caution">
    <text evidence="1">The sequence shown here is derived from an EMBL/GenBank/DDBJ whole genome shotgun (WGS) entry which is preliminary data.</text>
</comment>
<dbReference type="STRING" id="56857.A0A200PY50"/>
<evidence type="ECO:0000313" key="2">
    <source>
        <dbReference type="Proteomes" id="UP000195402"/>
    </source>
</evidence>
<proteinExistence type="predicted"/>
<sequence length="105" mass="12051">MDAAEYEEIAGSPVRSLSLSFREREMPHIWGEESELELCDTEVLDELISSRGELKLRTSSFNEDKPFQARGSLIISLSFMYMFTHNPRSFRTRDIDNFIIKGNGG</sequence>
<dbReference type="Proteomes" id="UP000195402">
    <property type="component" value="Unassembled WGS sequence"/>
</dbReference>
<evidence type="ECO:0000313" key="1">
    <source>
        <dbReference type="EMBL" id="OVA03127.1"/>
    </source>
</evidence>
<dbReference type="EMBL" id="MVGT01003855">
    <property type="protein sequence ID" value="OVA03127.1"/>
    <property type="molecule type" value="Genomic_DNA"/>
</dbReference>
<dbReference type="AlphaFoldDB" id="A0A200PY50"/>
<accession>A0A200PY50</accession>
<dbReference type="OrthoDB" id="1735926at2759"/>
<reference evidence="1 2" key="1">
    <citation type="journal article" date="2017" name="Mol. Plant">
        <title>The Genome of Medicinal Plant Macleaya cordata Provides New Insights into Benzylisoquinoline Alkaloids Metabolism.</title>
        <authorList>
            <person name="Liu X."/>
            <person name="Liu Y."/>
            <person name="Huang P."/>
            <person name="Ma Y."/>
            <person name="Qing Z."/>
            <person name="Tang Q."/>
            <person name="Cao H."/>
            <person name="Cheng P."/>
            <person name="Zheng Y."/>
            <person name="Yuan Z."/>
            <person name="Zhou Y."/>
            <person name="Liu J."/>
            <person name="Tang Z."/>
            <person name="Zhuo Y."/>
            <person name="Zhang Y."/>
            <person name="Yu L."/>
            <person name="Huang J."/>
            <person name="Yang P."/>
            <person name="Peng Q."/>
            <person name="Zhang J."/>
            <person name="Jiang W."/>
            <person name="Zhang Z."/>
            <person name="Lin K."/>
            <person name="Ro D.K."/>
            <person name="Chen X."/>
            <person name="Xiong X."/>
            <person name="Shang Y."/>
            <person name="Huang S."/>
            <person name="Zeng J."/>
        </authorList>
    </citation>
    <scope>NUCLEOTIDE SEQUENCE [LARGE SCALE GENOMIC DNA]</scope>
    <source>
        <strain evidence="2">cv. BLH2017</strain>
        <tissue evidence="1">Root</tissue>
    </source>
</reference>
<organism evidence="1 2">
    <name type="scientific">Macleaya cordata</name>
    <name type="common">Five-seeded plume-poppy</name>
    <name type="synonym">Bocconia cordata</name>
    <dbReference type="NCBI Taxonomy" id="56857"/>
    <lineage>
        <taxon>Eukaryota</taxon>
        <taxon>Viridiplantae</taxon>
        <taxon>Streptophyta</taxon>
        <taxon>Embryophyta</taxon>
        <taxon>Tracheophyta</taxon>
        <taxon>Spermatophyta</taxon>
        <taxon>Magnoliopsida</taxon>
        <taxon>Ranunculales</taxon>
        <taxon>Papaveraceae</taxon>
        <taxon>Papaveroideae</taxon>
        <taxon>Macleaya</taxon>
    </lineage>
</organism>
<name>A0A200PY50_MACCD</name>
<protein>
    <submittedName>
        <fullName evidence="1">Uncharacterized protein</fullName>
    </submittedName>
</protein>